<dbReference type="InterPro" id="IPR038765">
    <property type="entry name" value="Papain-like_cys_pep_sf"/>
</dbReference>
<dbReference type="InterPro" id="IPR050185">
    <property type="entry name" value="Ub_carboxyl-term_hydrolase"/>
</dbReference>
<feature type="domain" description="USP" evidence="3">
    <location>
        <begin position="711"/>
        <end position="1078"/>
    </location>
</feature>
<comment type="caution">
    <text evidence="4">The sequence shown here is derived from an EMBL/GenBank/DDBJ whole genome shotgun (WGS) entry which is preliminary data.</text>
</comment>
<feature type="region of interest" description="Disordered" evidence="2">
    <location>
        <begin position="336"/>
        <end position="360"/>
    </location>
</feature>
<dbReference type="Gene3D" id="3.90.70.10">
    <property type="entry name" value="Cysteine proteinases"/>
    <property type="match status" value="1"/>
</dbReference>
<comment type="similarity">
    <text evidence="1">Belongs to the peptidase C19 family.</text>
</comment>
<name>A0A9P4UJR6_9PEZI</name>
<dbReference type="InterPro" id="IPR036873">
    <property type="entry name" value="Rhodanese-like_dom_sf"/>
</dbReference>
<feature type="region of interest" description="Disordered" evidence="2">
    <location>
        <begin position="120"/>
        <end position="158"/>
    </location>
</feature>
<evidence type="ECO:0000259" key="3">
    <source>
        <dbReference type="PROSITE" id="PS50235"/>
    </source>
</evidence>
<dbReference type="Gene3D" id="3.40.250.10">
    <property type="entry name" value="Rhodanese-like domain"/>
    <property type="match status" value="1"/>
</dbReference>
<protein>
    <submittedName>
        <fullName evidence="4">Cysteine proteinase</fullName>
    </submittedName>
</protein>
<organism evidence="4 5">
    <name type="scientific">Polychaeton citri CBS 116435</name>
    <dbReference type="NCBI Taxonomy" id="1314669"/>
    <lineage>
        <taxon>Eukaryota</taxon>
        <taxon>Fungi</taxon>
        <taxon>Dikarya</taxon>
        <taxon>Ascomycota</taxon>
        <taxon>Pezizomycotina</taxon>
        <taxon>Dothideomycetes</taxon>
        <taxon>Dothideomycetidae</taxon>
        <taxon>Capnodiales</taxon>
        <taxon>Capnodiaceae</taxon>
        <taxon>Polychaeton</taxon>
    </lineage>
</organism>
<dbReference type="AlphaFoldDB" id="A0A9P4UJR6"/>
<accession>A0A9P4UJR6</accession>
<dbReference type="Pfam" id="PF00581">
    <property type="entry name" value="Rhodanese"/>
    <property type="match status" value="1"/>
</dbReference>
<dbReference type="CDD" id="cd02674">
    <property type="entry name" value="Peptidase_C19R"/>
    <property type="match status" value="1"/>
</dbReference>
<feature type="compositionally biased region" description="Polar residues" evidence="2">
    <location>
        <begin position="289"/>
        <end position="304"/>
    </location>
</feature>
<feature type="compositionally biased region" description="Low complexity" evidence="2">
    <location>
        <begin position="224"/>
        <end position="235"/>
    </location>
</feature>
<dbReference type="SUPFAM" id="SSF54001">
    <property type="entry name" value="Cysteine proteinases"/>
    <property type="match status" value="1"/>
</dbReference>
<dbReference type="Proteomes" id="UP000799441">
    <property type="component" value="Unassembled WGS sequence"/>
</dbReference>
<dbReference type="PANTHER" id="PTHR21646">
    <property type="entry name" value="UBIQUITIN CARBOXYL-TERMINAL HYDROLASE"/>
    <property type="match status" value="1"/>
</dbReference>
<feature type="region of interest" description="Disordered" evidence="2">
    <location>
        <begin position="511"/>
        <end position="603"/>
    </location>
</feature>
<dbReference type="GO" id="GO:0016579">
    <property type="term" value="P:protein deubiquitination"/>
    <property type="evidence" value="ECO:0007669"/>
    <property type="project" value="InterPro"/>
</dbReference>
<dbReference type="GO" id="GO:0004843">
    <property type="term" value="F:cysteine-type deubiquitinase activity"/>
    <property type="evidence" value="ECO:0007669"/>
    <property type="project" value="InterPro"/>
</dbReference>
<feature type="compositionally biased region" description="Acidic residues" evidence="2">
    <location>
        <begin position="581"/>
        <end position="592"/>
    </location>
</feature>
<dbReference type="EMBL" id="MU003865">
    <property type="protein sequence ID" value="KAF2716669.1"/>
    <property type="molecule type" value="Genomic_DNA"/>
</dbReference>
<dbReference type="PANTHER" id="PTHR21646:SF23">
    <property type="entry name" value="UBIQUITIN CARBOXYL-TERMINAL HYDROLASE USP2"/>
    <property type="match status" value="1"/>
</dbReference>
<dbReference type="Pfam" id="PF00443">
    <property type="entry name" value="UCH"/>
    <property type="match status" value="1"/>
</dbReference>
<dbReference type="PROSITE" id="PS50235">
    <property type="entry name" value="USP_3"/>
    <property type="match status" value="1"/>
</dbReference>
<dbReference type="SMART" id="SM00450">
    <property type="entry name" value="RHOD"/>
    <property type="match status" value="1"/>
</dbReference>
<proteinExistence type="inferred from homology"/>
<dbReference type="InterPro" id="IPR001394">
    <property type="entry name" value="Peptidase_C19_UCH"/>
</dbReference>
<evidence type="ECO:0000256" key="2">
    <source>
        <dbReference type="SAM" id="MobiDB-lite"/>
    </source>
</evidence>
<dbReference type="OrthoDB" id="292964at2759"/>
<feature type="region of interest" description="Disordered" evidence="2">
    <location>
        <begin position="615"/>
        <end position="669"/>
    </location>
</feature>
<dbReference type="InterPro" id="IPR001763">
    <property type="entry name" value="Rhodanese-like_dom"/>
</dbReference>
<dbReference type="InterPro" id="IPR028889">
    <property type="entry name" value="USP"/>
</dbReference>
<feature type="compositionally biased region" description="Polar residues" evidence="2">
    <location>
        <begin position="336"/>
        <end position="350"/>
    </location>
</feature>
<feature type="compositionally biased region" description="Polar residues" evidence="2">
    <location>
        <begin position="127"/>
        <end position="138"/>
    </location>
</feature>
<evidence type="ECO:0000313" key="4">
    <source>
        <dbReference type="EMBL" id="KAF2716669.1"/>
    </source>
</evidence>
<sequence>NVGGDKPFAHIQDLQAKALAGYDAHSSISVLLRIVEQSLAQTQIFLDFRKPDLAYVEYLRASEIIINIVPGHRDQVDFLHDQRGGHRNTVLIKKVKQWEEQFAGIKNIIINNNKRNGVQPNGFITRPSAQDGKTNSRAQSEEDMRAPVPYSNANAPSRTSISGIEKIKPSVSPKPDRLHGRMISNAASGTNGGSVNLVDRFAKLRVGAGGGNSIGDFIPGSKDSISSSPITMPSIGDHQQTNRASMDSLSRMRSGPQGPRDMPGNSNPPYPISLPLDTQLAAAMPKQPSPTYSPARNMNIQGNITAPRHSARSLASTERRTISSASYAAPNGFDQSSDYFPSANGNSNAQPERAHLPRRRSVHVPVETRISNERLYDYIPRYNILVIDVRSREQFDEGHIWARNIICIDPLSLRQNMSADEVLESLVLSPDSEQDMFLNRDQFDLVVYYDKNTQSENFLTTPQNESQSKLKYLHEALYDYNHEKPLQRPPILLIGGVEAWIDLVGSQGLMSGQTTSRIKPSRPISRQPIAKANGTNSQLRVPKRRLRDYNPLDAEEEAKWRERARAESVAEPQTSIAALTEEPDDYDEESEDQSQHDTSDIDPSDAIRDFVERFPEAGNLAQASRIGMNRTGGRDQPPPPPAKVPNYPPPPPPSAYTQAPARPAPAAPRMSYTGVSERSVSQTQPLVRTASGFAPYLPPKHLLHATPLPKTGLINFGVTCYMNATLQALSATTPLSLFFQSDHFRSQVQRENWKGSKGVMPELYANVIRSLWKNDVSAIKPSTFRTFCGRLNREWSIDRQQDAKEFFDFLVDCLHEDLNSKWDKHPLRALTEEEEARRERMPKAVVSCTEWGRYTHRELSYLTHLFGGQHASRLRCTTCGHTSTTYEAFYSISVEIPHDRPATLEECLKSYCSEELLTKDEVWKCPNCKKEREASKQITITRVPQFLVIHFKRFSASHHQSARKIRSPINFPLYNLDLMPYCLPPPSGDETKQIMSRPEMRQDLSSMTPPYLYDCYAVVRHIGGTLASGHYTTAVKDRSKRCWRMFNDTNVRDFQPKDLSRANELQNEEAYIVFYQRTTGNATPS</sequence>
<dbReference type="CDD" id="cd00158">
    <property type="entry name" value="RHOD"/>
    <property type="match status" value="1"/>
</dbReference>
<keyword evidence="5" id="KW-1185">Reference proteome</keyword>
<feature type="compositionally biased region" description="Polar residues" evidence="2">
    <location>
        <begin position="237"/>
        <end position="248"/>
    </location>
</feature>
<reference evidence="4" key="1">
    <citation type="journal article" date="2020" name="Stud. Mycol.">
        <title>101 Dothideomycetes genomes: a test case for predicting lifestyles and emergence of pathogens.</title>
        <authorList>
            <person name="Haridas S."/>
            <person name="Albert R."/>
            <person name="Binder M."/>
            <person name="Bloem J."/>
            <person name="Labutti K."/>
            <person name="Salamov A."/>
            <person name="Andreopoulos B."/>
            <person name="Baker S."/>
            <person name="Barry K."/>
            <person name="Bills G."/>
            <person name="Bluhm B."/>
            <person name="Cannon C."/>
            <person name="Castanera R."/>
            <person name="Culley D."/>
            <person name="Daum C."/>
            <person name="Ezra D."/>
            <person name="Gonzalez J."/>
            <person name="Henrissat B."/>
            <person name="Kuo A."/>
            <person name="Liang C."/>
            <person name="Lipzen A."/>
            <person name="Lutzoni F."/>
            <person name="Magnuson J."/>
            <person name="Mondo S."/>
            <person name="Nolan M."/>
            <person name="Ohm R."/>
            <person name="Pangilinan J."/>
            <person name="Park H.-J."/>
            <person name="Ramirez L."/>
            <person name="Alfaro M."/>
            <person name="Sun H."/>
            <person name="Tritt A."/>
            <person name="Yoshinaga Y."/>
            <person name="Zwiers L.-H."/>
            <person name="Turgeon B."/>
            <person name="Goodwin S."/>
            <person name="Spatafora J."/>
            <person name="Crous P."/>
            <person name="Grigoriev I."/>
        </authorList>
    </citation>
    <scope>NUCLEOTIDE SEQUENCE</scope>
    <source>
        <strain evidence="4">CBS 116435</strain>
    </source>
</reference>
<gene>
    <name evidence="4" type="ORF">K431DRAFT_203369</name>
</gene>
<feature type="non-terminal residue" evidence="4">
    <location>
        <position position="1085"/>
    </location>
</feature>
<evidence type="ECO:0000313" key="5">
    <source>
        <dbReference type="Proteomes" id="UP000799441"/>
    </source>
</evidence>
<feature type="region of interest" description="Disordered" evidence="2">
    <location>
        <begin position="210"/>
        <end position="319"/>
    </location>
</feature>
<feature type="compositionally biased region" description="Basic and acidic residues" evidence="2">
    <location>
        <begin position="593"/>
        <end position="603"/>
    </location>
</feature>
<feature type="compositionally biased region" description="Pro residues" evidence="2">
    <location>
        <begin position="636"/>
        <end position="654"/>
    </location>
</feature>
<dbReference type="SUPFAM" id="SSF52821">
    <property type="entry name" value="Rhodanese/Cell cycle control phosphatase"/>
    <property type="match status" value="1"/>
</dbReference>
<feature type="compositionally biased region" description="Basic and acidic residues" evidence="2">
    <location>
        <begin position="557"/>
        <end position="568"/>
    </location>
</feature>
<evidence type="ECO:0000256" key="1">
    <source>
        <dbReference type="ARBA" id="ARBA00009085"/>
    </source>
</evidence>
<feature type="non-terminal residue" evidence="4">
    <location>
        <position position="1"/>
    </location>
</feature>